<evidence type="ECO:0000259" key="3">
    <source>
        <dbReference type="Pfam" id="PF14392"/>
    </source>
</evidence>
<organism evidence="4 5">
    <name type="scientific">Arachis hypogaea</name>
    <name type="common">Peanut</name>
    <dbReference type="NCBI Taxonomy" id="3818"/>
    <lineage>
        <taxon>Eukaryota</taxon>
        <taxon>Viridiplantae</taxon>
        <taxon>Streptophyta</taxon>
        <taxon>Embryophyta</taxon>
        <taxon>Tracheophyta</taxon>
        <taxon>Spermatophyta</taxon>
        <taxon>Magnoliopsida</taxon>
        <taxon>eudicotyledons</taxon>
        <taxon>Gunneridae</taxon>
        <taxon>Pentapetalae</taxon>
        <taxon>rosids</taxon>
        <taxon>fabids</taxon>
        <taxon>Fabales</taxon>
        <taxon>Fabaceae</taxon>
        <taxon>Papilionoideae</taxon>
        <taxon>50 kb inversion clade</taxon>
        <taxon>dalbergioids sensu lato</taxon>
        <taxon>Dalbergieae</taxon>
        <taxon>Pterocarpus clade</taxon>
        <taxon>Arachis</taxon>
    </lineage>
</organism>
<evidence type="ECO:0008006" key="6">
    <source>
        <dbReference type="Google" id="ProtNLM"/>
    </source>
</evidence>
<evidence type="ECO:0000259" key="2">
    <source>
        <dbReference type="Pfam" id="PF14111"/>
    </source>
</evidence>
<dbReference type="InterPro" id="IPR025558">
    <property type="entry name" value="DUF4283"/>
</dbReference>
<name>A0A445C722_ARAHY</name>
<dbReference type="InterPro" id="IPR036875">
    <property type="entry name" value="Znf_CCHC_sf"/>
</dbReference>
<feature type="region of interest" description="Disordered" evidence="1">
    <location>
        <begin position="227"/>
        <end position="294"/>
    </location>
</feature>
<accession>A0A445C722</accession>
<reference evidence="4 5" key="1">
    <citation type="submission" date="2019-01" db="EMBL/GenBank/DDBJ databases">
        <title>Sequencing of cultivated peanut Arachis hypogaea provides insights into genome evolution and oil improvement.</title>
        <authorList>
            <person name="Chen X."/>
        </authorList>
    </citation>
    <scope>NUCLEOTIDE SEQUENCE [LARGE SCALE GENOMIC DNA]</scope>
    <source>
        <strain evidence="5">cv. Fuhuasheng</strain>
        <tissue evidence="4">Leaves</tissue>
    </source>
</reference>
<feature type="compositionally biased region" description="Basic and acidic residues" evidence="1">
    <location>
        <begin position="249"/>
        <end position="294"/>
    </location>
</feature>
<evidence type="ECO:0000313" key="4">
    <source>
        <dbReference type="EMBL" id="RYR46757.1"/>
    </source>
</evidence>
<dbReference type="Pfam" id="PF14392">
    <property type="entry name" value="zf-CCHC_4"/>
    <property type="match status" value="1"/>
</dbReference>
<comment type="caution">
    <text evidence="4">The sequence shown here is derived from an EMBL/GenBank/DDBJ whole genome shotgun (WGS) entry which is preliminary data.</text>
</comment>
<dbReference type="EMBL" id="SDMP01000007">
    <property type="protein sequence ID" value="RYR46757.1"/>
    <property type="molecule type" value="Genomic_DNA"/>
</dbReference>
<dbReference type="PANTHER" id="PTHR31286">
    <property type="entry name" value="GLYCINE-RICH CELL WALL STRUCTURAL PROTEIN 1.8-LIKE"/>
    <property type="match status" value="1"/>
</dbReference>
<evidence type="ECO:0000313" key="5">
    <source>
        <dbReference type="Proteomes" id="UP000289738"/>
    </source>
</evidence>
<dbReference type="AlphaFoldDB" id="A0A445C722"/>
<feature type="domain" description="DUF4283" evidence="2">
    <location>
        <begin position="26"/>
        <end position="101"/>
    </location>
</feature>
<dbReference type="GO" id="GO:0003676">
    <property type="term" value="F:nucleic acid binding"/>
    <property type="evidence" value="ECO:0007669"/>
    <property type="project" value="InterPro"/>
</dbReference>
<feature type="domain" description="Zinc knuckle CX2CX4HX4C" evidence="3">
    <location>
        <begin position="182"/>
        <end position="210"/>
    </location>
</feature>
<gene>
    <name evidence="4" type="ORF">Ahy_A07g032565</name>
</gene>
<dbReference type="GO" id="GO:0008270">
    <property type="term" value="F:zinc ion binding"/>
    <property type="evidence" value="ECO:0007669"/>
    <property type="project" value="InterPro"/>
</dbReference>
<evidence type="ECO:0000256" key="1">
    <source>
        <dbReference type="SAM" id="MobiDB-lite"/>
    </source>
</evidence>
<dbReference type="PANTHER" id="PTHR31286:SF178">
    <property type="entry name" value="DUF4283 DOMAIN-CONTAINING PROTEIN"/>
    <property type="match status" value="1"/>
</dbReference>
<proteinExistence type="predicted"/>
<dbReference type="InterPro" id="IPR025836">
    <property type="entry name" value="Zn_knuckle_CX2CX4HX4C"/>
</dbReference>
<sequence length="294" mass="33665">MSSIEGKVIKLNKPGELGYKKDCLNVVGKIISNKEISFKTCKTALLGMWENPQGVAVTDIGSKKMLFSFKDRKKGLQIMQNGPWNVRGNMINLRLWREGESVFEVDHDFMEFWIQIHGIPLDFMDKETGARIGEMLGVLAEAEDLKTDGILRRSYLRIRVSIDITKALPIGFWLDREELLPLWVFFRYERLPDSYCFNCEIVGHEKKTCKNPTAMACWDPTKKRYAPGLGARHGRPGSTAGGESSKQQRWSEEGEELAHEQQNRGRESGEKQSSEESRIRDEHALQQKIREESV</sequence>
<keyword evidence="5" id="KW-1185">Reference proteome</keyword>
<dbReference type="STRING" id="3818.A0A445C722"/>
<dbReference type="SUPFAM" id="SSF57756">
    <property type="entry name" value="Retrovirus zinc finger-like domains"/>
    <property type="match status" value="1"/>
</dbReference>
<dbReference type="Proteomes" id="UP000289738">
    <property type="component" value="Chromosome A07"/>
</dbReference>
<protein>
    <recommendedName>
        <fullName evidence="6">CCHC-type domain-containing protein</fullName>
    </recommendedName>
</protein>
<dbReference type="Pfam" id="PF14111">
    <property type="entry name" value="DUF4283"/>
    <property type="match status" value="1"/>
</dbReference>
<dbReference type="InterPro" id="IPR040256">
    <property type="entry name" value="At4g02000-like"/>
</dbReference>